<feature type="transmembrane region" description="Helical" evidence="6">
    <location>
        <begin position="224"/>
        <end position="241"/>
    </location>
</feature>
<keyword evidence="9" id="KW-1185">Reference proteome</keyword>
<comment type="subcellular location">
    <subcellularLocation>
        <location evidence="1">Cell membrane</location>
        <topology evidence="1">Multi-pass membrane protein</topology>
    </subcellularLocation>
</comment>
<feature type="transmembrane region" description="Helical" evidence="6">
    <location>
        <begin position="43"/>
        <end position="63"/>
    </location>
</feature>
<dbReference type="SUPFAM" id="SSF103473">
    <property type="entry name" value="MFS general substrate transporter"/>
    <property type="match status" value="1"/>
</dbReference>
<evidence type="ECO:0000259" key="7">
    <source>
        <dbReference type="PROSITE" id="PS50850"/>
    </source>
</evidence>
<feature type="transmembrane region" description="Helical" evidence="6">
    <location>
        <begin position="294"/>
        <end position="313"/>
    </location>
</feature>
<feature type="transmembrane region" description="Helical" evidence="6">
    <location>
        <begin position="263"/>
        <end position="287"/>
    </location>
</feature>
<dbReference type="PANTHER" id="PTHR12778:SF10">
    <property type="entry name" value="MAJOR FACILITATOR SUPERFAMILY DOMAIN-CONTAINING PROTEIN 3"/>
    <property type="match status" value="1"/>
</dbReference>
<feature type="transmembrane region" description="Helical" evidence="6">
    <location>
        <begin position="107"/>
        <end position="124"/>
    </location>
</feature>
<reference evidence="8" key="1">
    <citation type="journal article" date="2022" name="Genome Biol. Evol.">
        <title>A New Gene Family Diagnostic for Intracellular Biomineralization of Amorphous Ca Carbonates by Cyanobacteria.</title>
        <authorList>
            <person name="Benzerara K."/>
            <person name="Duprat E."/>
            <person name="Bitard-Feildel T."/>
            <person name="Caumes G."/>
            <person name="Cassier-Chauvat C."/>
            <person name="Chauvat F."/>
            <person name="Dezi M."/>
            <person name="Diop S.I."/>
            <person name="Gaschignard G."/>
            <person name="Gorgen S."/>
            <person name="Gugger M."/>
            <person name="Lopez-Garcia P."/>
            <person name="Millet M."/>
            <person name="Skouri-Panet F."/>
            <person name="Moreira D."/>
            <person name="Callebaut I."/>
        </authorList>
    </citation>
    <scope>NUCLEOTIDE SEQUENCE</scope>
    <source>
        <strain evidence="8">G9</strain>
    </source>
</reference>
<evidence type="ECO:0000256" key="1">
    <source>
        <dbReference type="ARBA" id="ARBA00004651"/>
    </source>
</evidence>
<dbReference type="NCBIfam" id="TIGR00901">
    <property type="entry name" value="2A0125"/>
    <property type="match status" value="1"/>
</dbReference>
<dbReference type="Pfam" id="PF07690">
    <property type="entry name" value="MFS_1"/>
    <property type="match status" value="1"/>
</dbReference>
<evidence type="ECO:0000313" key="8">
    <source>
        <dbReference type="EMBL" id="MDG2989892.1"/>
    </source>
</evidence>
<feature type="transmembrane region" description="Helical" evidence="6">
    <location>
        <begin position="175"/>
        <end position="195"/>
    </location>
</feature>
<sequence>MQNVLSAFKVFQSRKMMALLLLGFSSGLPLFLTSRTLQAWMTVAGVDLTSIGLFSLVALPYSFKFLWSPLLDRYTLPFLGRRRGWLIVIQVALLLAIALMSQQNPAVSLRLLALNAILIAFLSASQDIAVDAYRTDVLEPLEMGAGVGIYVLGYRIALLATGSLALILADRLPWPIVYLVISSLMIVGMITTFWAPEPTNQVAAPPSLAQAVILPFQDFFQRQGLMAGLTILVFICFYRFGDALTGNMMTPFLLQLGFTQTEIGAVQGGLGLVATILGALVGGAVISKIGIHRALWIMGFFQASSNLTYFALAQAGQSTIMMIAAINVDNFCAGLAISALTAFLMSLCDARFSATQYALLSSLFAISRDLFSAPAGKLAEVMGWPLFFFFTFLAALPALALLPVFAPWNPRTTLPRPGSD</sequence>
<evidence type="ECO:0000256" key="4">
    <source>
        <dbReference type="ARBA" id="ARBA00022989"/>
    </source>
</evidence>
<accession>A0ABT6EVT2</accession>
<keyword evidence="5 6" id="KW-0472">Membrane</keyword>
<feature type="domain" description="Major facilitator superfamily (MFS) profile" evidence="7">
    <location>
        <begin position="15"/>
        <end position="409"/>
    </location>
</feature>
<feature type="transmembrane region" description="Helical" evidence="6">
    <location>
        <begin position="145"/>
        <end position="169"/>
    </location>
</feature>
<evidence type="ECO:0000313" key="9">
    <source>
        <dbReference type="Proteomes" id="UP001154265"/>
    </source>
</evidence>
<reference evidence="8" key="2">
    <citation type="submission" date="2022-01" db="EMBL/GenBank/DDBJ databases">
        <authorList>
            <person name="Zivanovic Y."/>
            <person name="Moreira D."/>
            <person name="Lopez-Garcia P."/>
        </authorList>
    </citation>
    <scope>NUCLEOTIDE SEQUENCE</scope>
    <source>
        <strain evidence="8">G9</strain>
    </source>
</reference>
<dbReference type="Proteomes" id="UP001154265">
    <property type="component" value="Unassembled WGS sequence"/>
</dbReference>
<dbReference type="RefSeq" id="WP_277865817.1">
    <property type="nucleotide sequence ID" value="NZ_JAKKUT010000002.1"/>
</dbReference>
<feature type="transmembrane region" description="Helical" evidence="6">
    <location>
        <begin position="319"/>
        <end position="345"/>
    </location>
</feature>
<name>A0ABT6EVT2_9SYNE</name>
<dbReference type="InterPro" id="IPR036259">
    <property type="entry name" value="MFS_trans_sf"/>
</dbReference>
<evidence type="ECO:0000256" key="3">
    <source>
        <dbReference type="ARBA" id="ARBA00022692"/>
    </source>
</evidence>
<dbReference type="Gene3D" id="1.20.1250.20">
    <property type="entry name" value="MFS general substrate transporter like domains"/>
    <property type="match status" value="2"/>
</dbReference>
<dbReference type="PROSITE" id="PS50850">
    <property type="entry name" value="MFS"/>
    <property type="match status" value="1"/>
</dbReference>
<feature type="transmembrane region" description="Helical" evidence="6">
    <location>
        <begin position="84"/>
        <end position="101"/>
    </location>
</feature>
<gene>
    <name evidence="8" type="ORF">L3556_02925</name>
</gene>
<evidence type="ECO:0000256" key="2">
    <source>
        <dbReference type="ARBA" id="ARBA00022448"/>
    </source>
</evidence>
<dbReference type="InterPro" id="IPR004752">
    <property type="entry name" value="AmpG_permease/AT-1"/>
</dbReference>
<dbReference type="InterPro" id="IPR011701">
    <property type="entry name" value="MFS"/>
</dbReference>
<dbReference type="PANTHER" id="PTHR12778">
    <property type="entry name" value="SOLUTE CARRIER FAMILY 33 ACETYL-COA TRANSPORTER -RELATED"/>
    <property type="match status" value="1"/>
</dbReference>
<feature type="transmembrane region" description="Helical" evidence="6">
    <location>
        <begin position="382"/>
        <end position="406"/>
    </location>
</feature>
<dbReference type="InterPro" id="IPR020846">
    <property type="entry name" value="MFS_dom"/>
</dbReference>
<evidence type="ECO:0000256" key="5">
    <source>
        <dbReference type="ARBA" id="ARBA00023136"/>
    </source>
</evidence>
<protein>
    <submittedName>
        <fullName evidence="8">AmpG family muropeptide MFS transporter</fullName>
    </submittedName>
</protein>
<dbReference type="CDD" id="cd17486">
    <property type="entry name" value="MFS_AmpG_like"/>
    <property type="match status" value="1"/>
</dbReference>
<keyword evidence="2" id="KW-0813">Transport</keyword>
<keyword evidence="3 6" id="KW-0812">Transmembrane</keyword>
<dbReference type="EMBL" id="JAKKUT010000002">
    <property type="protein sequence ID" value="MDG2989892.1"/>
    <property type="molecule type" value="Genomic_DNA"/>
</dbReference>
<evidence type="ECO:0000256" key="6">
    <source>
        <dbReference type="SAM" id="Phobius"/>
    </source>
</evidence>
<comment type="caution">
    <text evidence="8">The sequence shown here is derived from an EMBL/GenBank/DDBJ whole genome shotgun (WGS) entry which is preliminary data.</text>
</comment>
<proteinExistence type="predicted"/>
<organism evidence="8 9">
    <name type="scientific">Candidatus Synechococcus calcipolaris G9</name>
    <dbReference type="NCBI Taxonomy" id="1497997"/>
    <lineage>
        <taxon>Bacteria</taxon>
        <taxon>Bacillati</taxon>
        <taxon>Cyanobacteriota</taxon>
        <taxon>Cyanophyceae</taxon>
        <taxon>Synechococcales</taxon>
        <taxon>Synechococcaceae</taxon>
        <taxon>Synechococcus</taxon>
    </lineage>
</organism>
<keyword evidence="4 6" id="KW-1133">Transmembrane helix</keyword>